<organism evidence="1 2">
    <name type="scientific">Gopherus evgoodei</name>
    <name type="common">Goodes thornscrub tortoise</name>
    <dbReference type="NCBI Taxonomy" id="1825980"/>
    <lineage>
        <taxon>Eukaryota</taxon>
        <taxon>Metazoa</taxon>
        <taxon>Chordata</taxon>
        <taxon>Craniata</taxon>
        <taxon>Vertebrata</taxon>
        <taxon>Euteleostomi</taxon>
        <taxon>Archelosauria</taxon>
        <taxon>Testudinata</taxon>
        <taxon>Testudines</taxon>
        <taxon>Cryptodira</taxon>
        <taxon>Durocryptodira</taxon>
        <taxon>Testudinoidea</taxon>
        <taxon>Testudinidae</taxon>
        <taxon>Gopherus</taxon>
    </lineage>
</organism>
<evidence type="ECO:0000313" key="1">
    <source>
        <dbReference type="Ensembl" id="ENSGEVP00005010417.1"/>
    </source>
</evidence>
<proteinExistence type="predicted"/>
<protein>
    <submittedName>
        <fullName evidence="1">Uncharacterized protein</fullName>
    </submittedName>
</protein>
<accession>A0A8C4Y0R0</accession>
<keyword evidence="2" id="KW-1185">Reference proteome</keyword>
<reference evidence="1" key="3">
    <citation type="submission" date="2025-09" db="UniProtKB">
        <authorList>
            <consortium name="Ensembl"/>
        </authorList>
    </citation>
    <scope>IDENTIFICATION</scope>
</reference>
<reference evidence="1" key="2">
    <citation type="submission" date="2025-08" db="UniProtKB">
        <authorList>
            <consortium name="Ensembl"/>
        </authorList>
    </citation>
    <scope>IDENTIFICATION</scope>
</reference>
<reference evidence="1" key="1">
    <citation type="submission" date="2019-06" db="EMBL/GenBank/DDBJ databases">
        <title>G10K-VGP Goodes thornscrub tortoise genome, primary haplotype.</title>
        <authorList>
            <person name="Murphy B."/>
            <person name="Edwards T."/>
            <person name="Rhie A."/>
            <person name="Koren S."/>
            <person name="Phillippy A."/>
            <person name="Fedrigo O."/>
            <person name="Haase B."/>
            <person name="Mountcastle J."/>
            <person name="Lewin H."/>
            <person name="Damas J."/>
            <person name="Howe K."/>
            <person name="Formenti G."/>
            <person name="Myers G."/>
            <person name="Durbin R."/>
            <person name="Jarvis E.D."/>
        </authorList>
    </citation>
    <scope>NUCLEOTIDE SEQUENCE [LARGE SCALE GENOMIC DNA]</scope>
</reference>
<dbReference type="Proteomes" id="UP000694390">
    <property type="component" value="Chromosome 7"/>
</dbReference>
<evidence type="ECO:0000313" key="2">
    <source>
        <dbReference type="Proteomes" id="UP000694390"/>
    </source>
</evidence>
<sequence length="64" mass="7304">MLNKMSVGYETLFADLPPQAQSCVHFIERYLEVPGMSTFSPPLSPLSVKWVGVRKFRDSIIKIF</sequence>
<name>A0A8C4Y0R0_9SAUR</name>
<dbReference type="AlphaFoldDB" id="A0A8C4Y0R0"/>
<dbReference type="Ensembl" id="ENSGEVT00005010914.1">
    <property type="protein sequence ID" value="ENSGEVP00005010417.1"/>
    <property type="gene ID" value="ENSGEVG00005007352.1"/>
</dbReference>